<name>A0A859QIQ0_9HYPH</name>
<dbReference type="GO" id="GO:0005509">
    <property type="term" value="F:calcium ion binding"/>
    <property type="evidence" value="ECO:0007669"/>
    <property type="project" value="TreeGrafter"/>
</dbReference>
<dbReference type="EMBL" id="CP041238">
    <property type="protein sequence ID" value="QLL60757.1"/>
    <property type="molecule type" value="Genomic_DNA"/>
</dbReference>
<dbReference type="GO" id="GO:0019853">
    <property type="term" value="P:L-ascorbic acid biosynthetic process"/>
    <property type="evidence" value="ECO:0007669"/>
    <property type="project" value="TreeGrafter"/>
</dbReference>
<feature type="binding site" evidence="3">
    <location>
        <position position="201"/>
    </location>
    <ligand>
        <name>a divalent metal cation</name>
        <dbReference type="ChEBI" id="CHEBI:60240"/>
    </ligand>
</feature>
<dbReference type="Pfam" id="PF08450">
    <property type="entry name" value="SGL"/>
    <property type="match status" value="1"/>
</dbReference>
<dbReference type="InterPro" id="IPR005511">
    <property type="entry name" value="SMP-30"/>
</dbReference>
<dbReference type="AlphaFoldDB" id="A0A859QIQ0"/>
<sequence length="294" mass="31391">MTDPVPFSGRVLCDFGSELGEGPTFDPGSGTAWWFNITGRELHELHVESGRKTVHTLPFLGSVLAVIDPARQLIASDQGLFLRDTETGKLSLFTTLEDKPVNRSNDGRVHPSGALWIGTMGRKAERNSGAIYHVAGNRVTKLYSNISIPNAICFSPDGATAYFTDSVVNRLMRVDIDPATALPIGDAVILSDESTSPGDVDGAVCDADGLIWNARWGASSVDVYKPDGQRIARYAVPATQPSCPAFIGAKADRLLITSASQGLDEAARAADPDAGKTFDLGIEVKGRFEPAFLL</sequence>
<dbReference type="InterPro" id="IPR011042">
    <property type="entry name" value="6-blade_b-propeller_TolB-like"/>
</dbReference>
<keyword evidence="3" id="KW-0862">Zinc</keyword>
<evidence type="ECO:0000256" key="3">
    <source>
        <dbReference type="PIRSR" id="PIRSR605511-2"/>
    </source>
</evidence>
<protein>
    <submittedName>
        <fullName evidence="5">SMP-30/gluconolactonase/LRE family protein</fullName>
    </submittedName>
</protein>
<dbReference type="GO" id="GO:0004341">
    <property type="term" value="F:gluconolactonase activity"/>
    <property type="evidence" value="ECO:0007669"/>
    <property type="project" value="TreeGrafter"/>
</dbReference>
<evidence type="ECO:0000259" key="4">
    <source>
        <dbReference type="Pfam" id="PF08450"/>
    </source>
</evidence>
<comment type="similarity">
    <text evidence="1">Belongs to the SMP-30/CGR1 family.</text>
</comment>
<accession>A0A859QIQ0</accession>
<dbReference type="PRINTS" id="PR01790">
    <property type="entry name" value="SMP30FAMILY"/>
</dbReference>
<feature type="binding site" evidence="3">
    <location>
        <position position="103"/>
    </location>
    <ligand>
        <name>substrate</name>
    </ligand>
</feature>
<dbReference type="KEGG" id="emx:FKV68_04470"/>
<comment type="cofactor">
    <cofactor evidence="3">
        <name>Zn(2+)</name>
        <dbReference type="ChEBI" id="CHEBI:29105"/>
    </cofactor>
    <text evidence="3">Binds 1 divalent metal cation per subunit.</text>
</comment>
<feature type="active site" description="Proton donor/acceptor" evidence="2">
    <location>
        <position position="201"/>
    </location>
</feature>
<evidence type="ECO:0000313" key="5">
    <source>
        <dbReference type="EMBL" id="QLL60757.1"/>
    </source>
</evidence>
<dbReference type="SUPFAM" id="SSF63829">
    <property type="entry name" value="Calcium-dependent phosphotriesterase"/>
    <property type="match status" value="1"/>
</dbReference>
<organism evidence="5 6">
    <name type="scientific">Sinorhizobium mexicanum</name>
    <dbReference type="NCBI Taxonomy" id="375549"/>
    <lineage>
        <taxon>Bacteria</taxon>
        <taxon>Pseudomonadati</taxon>
        <taxon>Pseudomonadota</taxon>
        <taxon>Alphaproteobacteria</taxon>
        <taxon>Hyphomicrobiales</taxon>
        <taxon>Rhizobiaceae</taxon>
        <taxon>Sinorhizobium/Ensifer group</taxon>
        <taxon>Sinorhizobium</taxon>
    </lineage>
</organism>
<proteinExistence type="inferred from homology"/>
<dbReference type="InterPro" id="IPR013658">
    <property type="entry name" value="SGL"/>
</dbReference>
<dbReference type="PANTHER" id="PTHR10907:SF47">
    <property type="entry name" value="REGUCALCIN"/>
    <property type="match status" value="1"/>
</dbReference>
<feature type="binding site" evidence="3">
    <location>
        <position position="150"/>
    </location>
    <ligand>
        <name>a divalent metal cation</name>
        <dbReference type="ChEBI" id="CHEBI:60240"/>
    </ligand>
</feature>
<reference evidence="5 6" key="1">
    <citation type="submission" date="2019-06" db="EMBL/GenBank/DDBJ databases">
        <title>Complete genome sequence of Ensifer mexicanus ITTG R7 isolated from nodules of Acacia angustissima (Mill.) Kuntze.</title>
        <authorList>
            <person name="Rincon-Rosales R."/>
            <person name="Rogel M.A."/>
            <person name="Guerrero G."/>
            <person name="Rincon-Molina C.I."/>
            <person name="Lopez-Lopez A."/>
            <person name="Martinez-Romero E."/>
        </authorList>
    </citation>
    <scope>NUCLEOTIDE SEQUENCE [LARGE SCALE GENOMIC DNA]</scope>
    <source>
        <strain evidence="5 6">ITTG R7</strain>
    </source>
</reference>
<feature type="binding site" evidence="3">
    <location>
        <position position="21"/>
    </location>
    <ligand>
        <name>a divalent metal cation</name>
        <dbReference type="ChEBI" id="CHEBI:60240"/>
    </ligand>
</feature>
<feature type="binding site" evidence="3">
    <location>
        <position position="105"/>
    </location>
    <ligand>
        <name>substrate</name>
    </ligand>
</feature>
<feature type="domain" description="SMP-30/Gluconolactonase/LRE-like region" evidence="4">
    <location>
        <begin position="19"/>
        <end position="260"/>
    </location>
</feature>
<dbReference type="Proteomes" id="UP000510721">
    <property type="component" value="Chromosome"/>
</dbReference>
<dbReference type="PANTHER" id="PTHR10907">
    <property type="entry name" value="REGUCALCIN"/>
    <property type="match status" value="1"/>
</dbReference>
<keyword evidence="6" id="KW-1185">Reference proteome</keyword>
<evidence type="ECO:0000256" key="1">
    <source>
        <dbReference type="ARBA" id="ARBA00008853"/>
    </source>
</evidence>
<gene>
    <name evidence="5" type="ORF">FKV68_04470</name>
</gene>
<evidence type="ECO:0000313" key="6">
    <source>
        <dbReference type="Proteomes" id="UP000510721"/>
    </source>
</evidence>
<dbReference type="RefSeq" id="WP_180940320.1">
    <property type="nucleotide sequence ID" value="NZ_CP041238.1"/>
</dbReference>
<evidence type="ECO:0000256" key="2">
    <source>
        <dbReference type="PIRSR" id="PIRSR605511-1"/>
    </source>
</evidence>
<keyword evidence="3" id="KW-0479">Metal-binding</keyword>
<dbReference type="Gene3D" id="2.120.10.30">
    <property type="entry name" value="TolB, C-terminal domain"/>
    <property type="match status" value="1"/>
</dbReference>